<evidence type="ECO:0000313" key="6">
    <source>
        <dbReference type="Proteomes" id="UP000055014"/>
    </source>
</evidence>
<dbReference type="EMBL" id="LGGW01000018">
    <property type="protein sequence ID" value="KUK90825.1"/>
    <property type="molecule type" value="Genomic_DNA"/>
</dbReference>
<evidence type="ECO:0000313" key="7">
    <source>
        <dbReference type="Proteomes" id="UP000264215"/>
    </source>
</evidence>
<comment type="similarity">
    <text evidence="1">Belongs to the GTP cyclohydrolase I type 2/NIF3 family.</text>
</comment>
<evidence type="ECO:0000256" key="1">
    <source>
        <dbReference type="ARBA" id="ARBA00006964"/>
    </source>
</evidence>
<feature type="binding site" evidence="3">
    <location>
        <position position="64"/>
    </location>
    <ligand>
        <name>a divalent metal cation</name>
        <dbReference type="ChEBI" id="CHEBI:60240"/>
        <label>2</label>
    </ligand>
</feature>
<gene>
    <name evidence="4" type="ORF">DIT26_00730</name>
    <name evidence="5" type="ORF">XE02_0349</name>
</gene>
<reference evidence="4 7" key="3">
    <citation type="journal article" date="2018" name="Nat. Biotechnol.">
        <title>A standardized bacterial taxonomy based on genome phylogeny substantially revises the tree of life.</title>
        <authorList>
            <person name="Parks D.H."/>
            <person name="Chuvochina M."/>
            <person name="Waite D.W."/>
            <person name="Rinke C."/>
            <person name="Skarshewski A."/>
            <person name="Chaumeil P.A."/>
            <person name="Hugenholtz P."/>
        </authorList>
    </citation>
    <scope>NUCLEOTIDE SEQUENCE [LARGE SCALE GENOMIC DNA]</scope>
    <source>
        <strain evidence="4">UBA9905</strain>
    </source>
</reference>
<protein>
    <submittedName>
        <fullName evidence="5">Dinuclear metal center protein, YbgI/SA1388 family</fullName>
    </submittedName>
    <submittedName>
        <fullName evidence="4">Nif3-like dinuclear metal center hexameric protein</fullName>
    </submittedName>
</protein>
<proteinExistence type="inferred from homology"/>
<sequence>MKPIELEKFLNSVLEPEKFDDYCHNGIQIEGDRDIKRIVTGVSFNEAFVEKAVLGRADAILVHHGIFGKDFFRLSGHLRRRVDKVLRSGITLLAYHLPLDSNIPYGNNYAISERLGLQDLERFDVGVIGKLSKETSVNEFRKVLSLLFPDQDIGCYRNTDLIRRICIISGGSSMSLSKLEGVVDTFISGEVREPIRELSREIGINFFWVGHYASERFGVMNLGQLLKDKFSLEVEFIELYNEV</sequence>
<dbReference type="Proteomes" id="UP000055014">
    <property type="component" value="Unassembled WGS sequence"/>
</dbReference>
<organism evidence="5 6">
    <name type="scientific">Mesotoga infera</name>
    <dbReference type="NCBI Taxonomy" id="1236046"/>
    <lineage>
        <taxon>Bacteria</taxon>
        <taxon>Thermotogati</taxon>
        <taxon>Thermotogota</taxon>
        <taxon>Thermotogae</taxon>
        <taxon>Kosmotogales</taxon>
        <taxon>Kosmotogaceae</taxon>
        <taxon>Mesotoga</taxon>
    </lineage>
</organism>
<accession>A0A101IA34</accession>
<name>A0A101IA34_9BACT</name>
<comment type="caution">
    <text evidence="5">The sequence shown here is derived from an EMBL/GenBank/DDBJ whole genome shotgun (WGS) entry which is preliminary data.</text>
</comment>
<dbReference type="InterPro" id="IPR002678">
    <property type="entry name" value="DUF34/NIF3"/>
</dbReference>
<dbReference type="GO" id="GO:0005737">
    <property type="term" value="C:cytoplasm"/>
    <property type="evidence" value="ECO:0007669"/>
    <property type="project" value="TreeGrafter"/>
</dbReference>
<dbReference type="GO" id="GO:0046872">
    <property type="term" value="F:metal ion binding"/>
    <property type="evidence" value="ECO:0007669"/>
    <property type="project" value="UniProtKB-KW"/>
</dbReference>
<dbReference type="PATRIC" id="fig|1236046.5.peg.1437"/>
<feature type="binding site" evidence="3">
    <location>
        <position position="63"/>
    </location>
    <ligand>
        <name>a divalent metal cation</name>
        <dbReference type="ChEBI" id="CHEBI:60240"/>
        <label>1</label>
    </ligand>
</feature>
<evidence type="ECO:0000256" key="2">
    <source>
        <dbReference type="ARBA" id="ARBA00022723"/>
    </source>
</evidence>
<dbReference type="InterPro" id="IPR036069">
    <property type="entry name" value="DUF34/NIF3_sf"/>
</dbReference>
<evidence type="ECO:0000256" key="3">
    <source>
        <dbReference type="PIRSR" id="PIRSR602678-1"/>
    </source>
</evidence>
<dbReference type="PANTHER" id="PTHR13799">
    <property type="entry name" value="NGG1 INTERACTING FACTOR 3"/>
    <property type="match status" value="1"/>
</dbReference>
<dbReference type="Proteomes" id="UP000264215">
    <property type="component" value="Unassembled WGS sequence"/>
</dbReference>
<feature type="binding site" evidence="3">
    <location>
        <position position="215"/>
    </location>
    <ligand>
        <name>a divalent metal cation</name>
        <dbReference type="ChEBI" id="CHEBI:60240"/>
        <label>2</label>
    </ligand>
</feature>
<reference evidence="6" key="2">
    <citation type="journal article" date="2015" name="MBio">
        <title>Genome-Resolved Metagenomic Analysis Reveals Roles for Candidate Phyla and Other Microbial Community Members in Biogeochemical Transformations in Oil Reservoirs.</title>
        <authorList>
            <person name="Hu P."/>
            <person name="Tom L."/>
            <person name="Singh A."/>
            <person name="Thomas B.C."/>
            <person name="Baker B.J."/>
            <person name="Piceno Y.M."/>
            <person name="Andersen G.L."/>
            <person name="Banfield J.F."/>
        </authorList>
    </citation>
    <scope>NUCLEOTIDE SEQUENCE [LARGE SCALE GENOMIC DNA]</scope>
</reference>
<dbReference type="AlphaFoldDB" id="A0A101IA34"/>
<dbReference type="SUPFAM" id="SSF102705">
    <property type="entry name" value="NIF3 (NGG1p interacting factor 3)-like"/>
    <property type="match status" value="1"/>
</dbReference>
<dbReference type="Pfam" id="PF01784">
    <property type="entry name" value="DUF34_NIF3"/>
    <property type="match status" value="1"/>
</dbReference>
<reference evidence="5" key="1">
    <citation type="journal article" date="2015" name="MBio">
        <title>Genome-resolved metagenomic analysis reveals roles for candidate phyla and other microbial community members in biogeochemical transformations in oil reservoirs.</title>
        <authorList>
            <person name="Hu P."/>
            <person name="Tom L."/>
            <person name="Singh A."/>
            <person name="Thomas B.C."/>
            <person name="Baker B.J."/>
            <person name="Piceno Y.M."/>
            <person name="Andersen G.L."/>
            <person name="Banfield J.F."/>
        </authorList>
    </citation>
    <scope>NUCLEOTIDE SEQUENCE [LARGE SCALE GENOMIC DNA]</scope>
    <source>
        <strain evidence="5">46_70</strain>
    </source>
</reference>
<dbReference type="NCBIfam" id="TIGR00486">
    <property type="entry name" value="YbgI_SA1388"/>
    <property type="match status" value="1"/>
</dbReference>
<evidence type="ECO:0000313" key="4">
    <source>
        <dbReference type="EMBL" id="HCO69107.1"/>
    </source>
</evidence>
<dbReference type="Gene3D" id="3.40.1390.30">
    <property type="entry name" value="NIF3 (NGG1p interacting factor 3)-like"/>
    <property type="match status" value="2"/>
</dbReference>
<dbReference type="PANTHER" id="PTHR13799:SF14">
    <property type="entry name" value="GTP CYCLOHYDROLASE 1 TYPE 2 HOMOLOG"/>
    <property type="match status" value="1"/>
</dbReference>
<keyword evidence="2 3" id="KW-0479">Metal-binding</keyword>
<feature type="binding site" evidence="3">
    <location>
        <position position="100"/>
    </location>
    <ligand>
        <name>a divalent metal cation</name>
        <dbReference type="ChEBI" id="CHEBI:60240"/>
        <label>1</label>
    </ligand>
</feature>
<evidence type="ECO:0000313" key="5">
    <source>
        <dbReference type="EMBL" id="KUK90825.1"/>
    </source>
</evidence>
<dbReference type="EMBL" id="DQBS01000017">
    <property type="protein sequence ID" value="HCO69107.1"/>
    <property type="molecule type" value="Genomic_DNA"/>
</dbReference>
<feature type="binding site" evidence="3">
    <location>
        <position position="211"/>
    </location>
    <ligand>
        <name>a divalent metal cation</name>
        <dbReference type="ChEBI" id="CHEBI:60240"/>
        <label>1</label>
    </ligand>
</feature>